<evidence type="ECO:0000256" key="4">
    <source>
        <dbReference type="ARBA" id="ARBA00013081"/>
    </source>
</evidence>
<sequence>MRILSCFGIRARPAQPAPAKNQPVVTASVGVNNVPAAGEGGADPPNGYKECHLPACRLRGSPRLAPVAEESEGSGAAVRAAWRGAYGAAGKPREHAVTMQDTVSMRPSFCTWVDGSRMHFFAVFDGHGGPVVSVVLRDHMHAILADELIRAAAAYRKKQQQDEEAELCAWKGALRRSFARADELAASGVPPGTTMGSTAVVALVVRGRILVANCGDSRAVLCRSGRAVPLSQDNKLARTDELAAAGGVMYHYDGVPRVQGILSRSRALGMHK</sequence>
<comment type="cofactor">
    <cofactor evidence="2">
        <name>Mg(2+)</name>
        <dbReference type="ChEBI" id="CHEBI:18420"/>
    </cofactor>
</comment>
<dbReference type="SUPFAM" id="SSF81606">
    <property type="entry name" value="PP2C-like"/>
    <property type="match status" value="1"/>
</dbReference>
<feature type="domain" description="PPM-type phosphatase" evidence="13">
    <location>
        <begin position="85"/>
        <end position="272"/>
    </location>
</feature>
<evidence type="ECO:0000256" key="8">
    <source>
        <dbReference type="ARBA" id="ARBA00022912"/>
    </source>
</evidence>
<dbReference type="InterPro" id="IPR001932">
    <property type="entry name" value="PPM-type_phosphatase-like_dom"/>
</dbReference>
<comment type="catalytic activity">
    <reaction evidence="10">
        <text>O-phospho-L-seryl-[protein] + H2O = L-seryl-[protein] + phosphate</text>
        <dbReference type="Rhea" id="RHEA:20629"/>
        <dbReference type="Rhea" id="RHEA-COMP:9863"/>
        <dbReference type="Rhea" id="RHEA-COMP:11604"/>
        <dbReference type="ChEBI" id="CHEBI:15377"/>
        <dbReference type="ChEBI" id="CHEBI:29999"/>
        <dbReference type="ChEBI" id="CHEBI:43474"/>
        <dbReference type="ChEBI" id="CHEBI:83421"/>
        <dbReference type="EC" id="3.1.3.16"/>
    </reaction>
</comment>
<organism evidence="14 15">
    <name type="scientific">Aegilops tauschii subsp. strangulata</name>
    <name type="common">Goatgrass</name>
    <dbReference type="NCBI Taxonomy" id="200361"/>
    <lineage>
        <taxon>Eukaryota</taxon>
        <taxon>Viridiplantae</taxon>
        <taxon>Streptophyta</taxon>
        <taxon>Embryophyta</taxon>
        <taxon>Tracheophyta</taxon>
        <taxon>Spermatophyta</taxon>
        <taxon>Magnoliopsida</taxon>
        <taxon>Liliopsida</taxon>
        <taxon>Poales</taxon>
        <taxon>Poaceae</taxon>
        <taxon>BOP clade</taxon>
        <taxon>Pooideae</taxon>
        <taxon>Triticodae</taxon>
        <taxon>Triticeae</taxon>
        <taxon>Triticinae</taxon>
        <taxon>Aegilops</taxon>
    </lineage>
</organism>
<dbReference type="Gene3D" id="3.60.40.10">
    <property type="entry name" value="PPM-type phosphatase domain"/>
    <property type="match status" value="1"/>
</dbReference>
<evidence type="ECO:0000256" key="6">
    <source>
        <dbReference type="ARBA" id="ARBA00022801"/>
    </source>
</evidence>
<dbReference type="AlphaFoldDB" id="A0A452XB56"/>
<dbReference type="CDD" id="cd00143">
    <property type="entry name" value="PP2Cc"/>
    <property type="match status" value="1"/>
</dbReference>
<reference evidence="14" key="3">
    <citation type="submission" date="2019-03" db="UniProtKB">
        <authorList>
            <consortium name="EnsemblPlants"/>
        </authorList>
    </citation>
    <scope>IDENTIFICATION</scope>
</reference>
<keyword evidence="7" id="KW-0460">Magnesium</keyword>
<evidence type="ECO:0000256" key="1">
    <source>
        <dbReference type="ARBA" id="ARBA00001936"/>
    </source>
</evidence>
<comment type="cofactor">
    <cofactor evidence="1">
        <name>Mn(2+)</name>
        <dbReference type="ChEBI" id="CHEBI:29035"/>
    </cofactor>
</comment>
<dbReference type="Proteomes" id="UP000015105">
    <property type="component" value="Unassembled WGS sequence"/>
</dbReference>
<evidence type="ECO:0000256" key="10">
    <source>
        <dbReference type="ARBA" id="ARBA00047761"/>
    </source>
</evidence>
<dbReference type="PROSITE" id="PS51746">
    <property type="entry name" value="PPM_2"/>
    <property type="match status" value="1"/>
</dbReference>
<evidence type="ECO:0000259" key="13">
    <source>
        <dbReference type="PROSITE" id="PS51746"/>
    </source>
</evidence>
<keyword evidence="8 12" id="KW-0904">Protein phosphatase</keyword>
<dbReference type="InterPro" id="IPR000222">
    <property type="entry name" value="PP2C_BS"/>
</dbReference>
<dbReference type="InterPro" id="IPR015655">
    <property type="entry name" value="PP2C"/>
</dbReference>
<evidence type="ECO:0000256" key="11">
    <source>
        <dbReference type="ARBA" id="ARBA00048336"/>
    </source>
</evidence>
<dbReference type="EnsemblPlants" id="AET0Gv20005700.1">
    <property type="protein sequence ID" value="AET0Gv20005700.1"/>
    <property type="gene ID" value="AET0Gv20005700"/>
</dbReference>
<name>A0A452XB56_AEGTS</name>
<evidence type="ECO:0000313" key="14">
    <source>
        <dbReference type="EnsemblPlants" id="AET0Gv20005700.1"/>
    </source>
</evidence>
<reference evidence="15" key="1">
    <citation type="journal article" date="2014" name="Science">
        <title>Ancient hybridizations among the ancestral genomes of bread wheat.</title>
        <authorList>
            <consortium name="International Wheat Genome Sequencing Consortium,"/>
            <person name="Marcussen T."/>
            <person name="Sandve S.R."/>
            <person name="Heier L."/>
            <person name="Spannagl M."/>
            <person name="Pfeifer M."/>
            <person name="Jakobsen K.S."/>
            <person name="Wulff B.B."/>
            <person name="Steuernagel B."/>
            <person name="Mayer K.F."/>
            <person name="Olsen O.A."/>
        </authorList>
    </citation>
    <scope>NUCLEOTIDE SEQUENCE [LARGE SCALE GENOMIC DNA]</scope>
    <source>
        <strain evidence="15">cv. AL8/78</strain>
    </source>
</reference>
<keyword evidence="5" id="KW-0479">Metal-binding</keyword>
<evidence type="ECO:0000256" key="9">
    <source>
        <dbReference type="ARBA" id="ARBA00023211"/>
    </source>
</evidence>
<evidence type="ECO:0000256" key="2">
    <source>
        <dbReference type="ARBA" id="ARBA00001946"/>
    </source>
</evidence>
<reference evidence="15" key="2">
    <citation type="journal article" date="2017" name="Nat. Plants">
        <title>The Aegilops tauschii genome reveals multiple impacts of transposons.</title>
        <authorList>
            <person name="Zhao G."/>
            <person name="Zou C."/>
            <person name="Li K."/>
            <person name="Wang K."/>
            <person name="Li T."/>
            <person name="Gao L."/>
            <person name="Zhang X."/>
            <person name="Wang H."/>
            <person name="Yang Z."/>
            <person name="Liu X."/>
            <person name="Jiang W."/>
            <person name="Mao L."/>
            <person name="Kong X."/>
            <person name="Jiao Y."/>
            <person name="Jia J."/>
        </authorList>
    </citation>
    <scope>NUCLEOTIDE SEQUENCE [LARGE SCALE GENOMIC DNA]</scope>
    <source>
        <strain evidence="15">cv. AL8/78</strain>
    </source>
</reference>
<keyword evidence="15" id="KW-1185">Reference proteome</keyword>
<dbReference type="GO" id="GO:0004722">
    <property type="term" value="F:protein serine/threonine phosphatase activity"/>
    <property type="evidence" value="ECO:0007669"/>
    <property type="project" value="UniProtKB-EC"/>
</dbReference>
<dbReference type="SMART" id="SM00332">
    <property type="entry name" value="PP2Cc"/>
    <property type="match status" value="1"/>
</dbReference>
<dbReference type="Pfam" id="PF00481">
    <property type="entry name" value="PP2C"/>
    <property type="match status" value="1"/>
</dbReference>
<evidence type="ECO:0000313" key="15">
    <source>
        <dbReference type="Proteomes" id="UP000015105"/>
    </source>
</evidence>
<comment type="similarity">
    <text evidence="3 12">Belongs to the PP2C family.</text>
</comment>
<keyword evidence="6 12" id="KW-0378">Hydrolase</keyword>
<evidence type="ECO:0000256" key="12">
    <source>
        <dbReference type="RuleBase" id="RU003465"/>
    </source>
</evidence>
<dbReference type="EC" id="3.1.3.16" evidence="4"/>
<accession>A0A452XB56</accession>
<dbReference type="InterPro" id="IPR036457">
    <property type="entry name" value="PPM-type-like_dom_sf"/>
</dbReference>
<evidence type="ECO:0000256" key="3">
    <source>
        <dbReference type="ARBA" id="ARBA00006702"/>
    </source>
</evidence>
<comment type="catalytic activity">
    <reaction evidence="11">
        <text>O-phospho-L-threonyl-[protein] + H2O = L-threonyl-[protein] + phosphate</text>
        <dbReference type="Rhea" id="RHEA:47004"/>
        <dbReference type="Rhea" id="RHEA-COMP:11060"/>
        <dbReference type="Rhea" id="RHEA-COMP:11605"/>
        <dbReference type="ChEBI" id="CHEBI:15377"/>
        <dbReference type="ChEBI" id="CHEBI:30013"/>
        <dbReference type="ChEBI" id="CHEBI:43474"/>
        <dbReference type="ChEBI" id="CHEBI:61977"/>
        <dbReference type="EC" id="3.1.3.16"/>
    </reaction>
</comment>
<evidence type="ECO:0000256" key="7">
    <source>
        <dbReference type="ARBA" id="ARBA00022842"/>
    </source>
</evidence>
<protein>
    <recommendedName>
        <fullName evidence="4">protein-serine/threonine phosphatase</fullName>
        <ecNumber evidence="4">3.1.3.16</ecNumber>
    </recommendedName>
</protein>
<dbReference type="PANTHER" id="PTHR47992">
    <property type="entry name" value="PROTEIN PHOSPHATASE"/>
    <property type="match status" value="1"/>
</dbReference>
<dbReference type="GO" id="GO:0046872">
    <property type="term" value="F:metal ion binding"/>
    <property type="evidence" value="ECO:0007669"/>
    <property type="project" value="UniProtKB-KW"/>
</dbReference>
<dbReference type="STRING" id="200361.A0A452XB56"/>
<evidence type="ECO:0000256" key="5">
    <source>
        <dbReference type="ARBA" id="ARBA00022723"/>
    </source>
</evidence>
<proteinExistence type="inferred from homology"/>
<dbReference type="Gramene" id="AET0Gv20005700.1">
    <property type="protein sequence ID" value="AET0Gv20005700.1"/>
    <property type="gene ID" value="AET0Gv20005700"/>
</dbReference>
<dbReference type="PROSITE" id="PS01032">
    <property type="entry name" value="PPM_1"/>
    <property type="match status" value="1"/>
</dbReference>
<keyword evidence="9" id="KW-0464">Manganese</keyword>